<keyword evidence="4" id="KW-1185">Reference proteome</keyword>
<feature type="coiled-coil region" evidence="1">
    <location>
        <begin position="171"/>
        <end position="198"/>
    </location>
</feature>
<feature type="transmembrane region" description="Helical" evidence="2">
    <location>
        <begin position="105"/>
        <end position="129"/>
    </location>
</feature>
<protein>
    <submittedName>
        <fullName evidence="3">Uncharacterized membrane protein</fullName>
    </submittedName>
</protein>
<dbReference type="AlphaFoldDB" id="A0A1G5F1G3"/>
<reference evidence="4" key="1">
    <citation type="submission" date="2016-10" db="EMBL/GenBank/DDBJ databases">
        <authorList>
            <person name="Varghese N."/>
            <person name="Submissions S."/>
        </authorList>
    </citation>
    <scope>NUCLEOTIDE SEQUENCE [LARGE SCALE GENOMIC DNA]</scope>
    <source>
        <strain evidence="4">XBD2006</strain>
    </source>
</reference>
<evidence type="ECO:0000256" key="2">
    <source>
        <dbReference type="SAM" id="Phobius"/>
    </source>
</evidence>
<feature type="transmembrane region" description="Helical" evidence="2">
    <location>
        <begin position="44"/>
        <end position="64"/>
    </location>
</feature>
<dbReference type="EMBL" id="FMUR01000013">
    <property type="protein sequence ID" value="SCY33095.1"/>
    <property type="molecule type" value="Genomic_DNA"/>
</dbReference>
<keyword evidence="1" id="KW-0175">Coiled coil</keyword>
<dbReference type="InterPro" id="IPR010540">
    <property type="entry name" value="CmpB_TMEM229"/>
</dbReference>
<feature type="transmembrane region" description="Helical" evidence="2">
    <location>
        <begin position="70"/>
        <end position="93"/>
    </location>
</feature>
<name>A0A1G5F1G3_9FIRM</name>
<proteinExistence type="predicted"/>
<accession>A0A1G5F1G3</accession>
<gene>
    <name evidence="3" type="ORF">SAMN02910451_02194</name>
</gene>
<organism evidence="3 4">
    <name type="scientific">Butyrivibrio hungatei</name>
    <dbReference type="NCBI Taxonomy" id="185008"/>
    <lineage>
        <taxon>Bacteria</taxon>
        <taxon>Bacillati</taxon>
        <taxon>Bacillota</taxon>
        <taxon>Clostridia</taxon>
        <taxon>Lachnospirales</taxon>
        <taxon>Lachnospiraceae</taxon>
        <taxon>Butyrivibrio</taxon>
    </lineage>
</organism>
<keyword evidence="2" id="KW-0472">Membrane</keyword>
<feature type="transmembrane region" description="Helical" evidence="2">
    <location>
        <begin position="6"/>
        <end position="23"/>
    </location>
</feature>
<keyword evidence="2" id="KW-1133">Transmembrane helix</keyword>
<sequence length="303" mass="35093">MFEYLPIQWLFLFYFYSFFGWCFESAYVSILEKKPVNRGFMRGPFLPLYGCGGVMMLVVSKPFYGNLLLVYVAGCIGATTLEYITGVTMEALFKVRYWDYSHKPFNFKGHICLESTLFWGVLTVVFSHFLQIPIEHMVRAIPYHVLSVLTLIVTFCIGGDFMIAFKTAIDLRDVLIYMEKAKDEMRKMQKRLDALVTSKSENVKGGIETRVDALSATLESSFKKIREKINVNPSGYVNDVKDEISELYAKYRILMSKLTPEPIKGFFEWYREKTIQGNPSMVSEKFKLSLEEIKEKVSNIRKK</sequence>
<dbReference type="RefSeq" id="WP_074462711.1">
    <property type="nucleotide sequence ID" value="NZ_FMUR01000013.1"/>
</dbReference>
<evidence type="ECO:0000256" key="1">
    <source>
        <dbReference type="SAM" id="Coils"/>
    </source>
</evidence>
<evidence type="ECO:0000313" key="4">
    <source>
        <dbReference type="Proteomes" id="UP000183047"/>
    </source>
</evidence>
<dbReference type="Proteomes" id="UP000183047">
    <property type="component" value="Unassembled WGS sequence"/>
</dbReference>
<dbReference type="Pfam" id="PF06541">
    <property type="entry name" value="ABC_trans_CmpB"/>
    <property type="match status" value="1"/>
</dbReference>
<keyword evidence="2" id="KW-0812">Transmembrane</keyword>
<evidence type="ECO:0000313" key="3">
    <source>
        <dbReference type="EMBL" id="SCY33095.1"/>
    </source>
</evidence>
<dbReference type="OrthoDB" id="9789229at2"/>
<feature type="transmembrane region" description="Helical" evidence="2">
    <location>
        <begin position="141"/>
        <end position="165"/>
    </location>
</feature>